<evidence type="ECO:0000256" key="1">
    <source>
        <dbReference type="ARBA" id="ARBA00008282"/>
    </source>
</evidence>
<evidence type="ECO:0000256" key="3">
    <source>
        <dbReference type="ARBA" id="ARBA00016337"/>
    </source>
</evidence>
<dbReference type="Pfam" id="PF02424">
    <property type="entry name" value="ApbE"/>
    <property type="match status" value="1"/>
</dbReference>
<dbReference type="Gene3D" id="3.10.520.10">
    <property type="entry name" value="ApbE-like domains"/>
    <property type="match status" value="1"/>
</dbReference>
<accession>A0A5B0WMC2</accession>
<keyword evidence="4" id="KW-1003">Cell membrane</keyword>
<proteinExistence type="inferred from homology"/>
<sequence>MRAFCFPGQVGMKRFPQKWCLLLALLLVGCERQPAVYQLAGATMGTTWSVTVLEPVDAAPDGTSLQKGVETILESVNASMSTYLDDSEISRFNRSAPNQWFGISSEFYQVLSAALSVGRESGGAYDITVGPLVNLWGFGPRGSELEPPASEAIAEVLERVGQGKLRIDAEQYAVLKQADVYLDLSSIAKGFAVDRIAHWLAEQGITDYLVEVGGEMRVAGRSPRGDAWRVAIERPDAQRFAIAEALQLSDAAIATSGDYRNFFEFEGKRYSHSIDPRTGYPVAHELVSVTVVHASAMLADAWATALLVMGADAAMSVARDRGLAVYLIARDGDSFLSRHSADFAPLLDSPPEP</sequence>
<dbReference type="EC" id="2.7.1.180" evidence="2 18"/>
<keyword evidence="9" id="KW-0732">Signal</keyword>
<evidence type="ECO:0000256" key="2">
    <source>
        <dbReference type="ARBA" id="ARBA00011955"/>
    </source>
</evidence>
<keyword evidence="10 18" id="KW-0274">FAD</keyword>
<evidence type="ECO:0000256" key="6">
    <source>
        <dbReference type="ARBA" id="ARBA00022630"/>
    </source>
</evidence>
<dbReference type="Proteomes" id="UP000323708">
    <property type="component" value="Unassembled WGS sequence"/>
</dbReference>
<evidence type="ECO:0000256" key="9">
    <source>
        <dbReference type="ARBA" id="ARBA00022729"/>
    </source>
</evidence>
<dbReference type="SUPFAM" id="SSF143631">
    <property type="entry name" value="ApbE-like"/>
    <property type="match status" value="1"/>
</dbReference>
<evidence type="ECO:0000256" key="13">
    <source>
        <dbReference type="ARBA" id="ARBA00023139"/>
    </source>
</evidence>
<dbReference type="GO" id="GO:0005886">
    <property type="term" value="C:plasma membrane"/>
    <property type="evidence" value="ECO:0007669"/>
    <property type="project" value="UniProtKB-SubCell"/>
</dbReference>
<feature type="binding site" evidence="19">
    <location>
        <position position="304"/>
    </location>
    <ligand>
        <name>Mg(2+)</name>
        <dbReference type="ChEBI" id="CHEBI:18420"/>
    </ligand>
</feature>
<evidence type="ECO:0000256" key="14">
    <source>
        <dbReference type="ARBA" id="ARBA00023288"/>
    </source>
</evidence>
<comment type="similarity">
    <text evidence="1 18 20">Belongs to the ApbE family.</text>
</comment>
<dbReference type="PANTHER" id="PTHR30040">
    <property type="entry name" value="THIAMINE BIOSYNTHESIS LIPOPROTEIN APBE"/>
    <property type="match status" value="1"/>
</dbReference>
<evidence type="ECO:0000256" key="11">
    <source>
        <dbReference type="ARBA" id="ARBA00022842"/>
    </source>
</evidence>
<evidence type="ECO:0000256" key="16">
    <source>
        <dbReference type="ARBA" id="ARBA00048540"/>
    </source>
</evidence>
<evidence type="ECO:0000256" key="12">
    <source>
        <dbReference type="ARBA" id="ARBA00023136"/>
    </source>
</evidence>
<dbReference type="GO" id="GO:0016740">
    <property type="term" value="F:transferase activity"/>
    <property type="evidence" value="ECO:0007669"/>
    <property type="project" value="UniProtKB-UniRule"/>
</dbReference>
<evidence type="ECO:0000313" key="21">
    <source>
        <dbReference type="EMBL" id="KAA1188230.1"/>
    </source>
</evidence>
<keyword evidence="22" id="KW-1185">Reference proteome</keyword>
<dbReference type="PROSITE" id="PS51257">
    <property type="entry name" value="PROKAR_LIPOPROTEIN"/>
    <property type="match status" value="1"/>
</dbReference>
<keyword evidence="13" id="KW-0564">Palmitate</keyword>
<comment type="caution">
    <text evidence="21">The sequence shown here is derived from an EMBL/GenBank/DDBJ whole genome shotgun (WGS) entry which is preliminary data.</text>
</comment>
<evidence type="ECO:0000256" key="20">
    <source>
        <dbReference type="RuleBase" id="RU363002"/>
    </source>
</evidence>
<keyword evidence="12" id="KW-0472">Membrane</keyword>
<evidence type="ECO:0000313" key="22">
    <source>
        <dbReference type="Proteomes" id="UP000323708"/>
    </source>
</evidence>
<name>A0A5B0WMC2_9GAMM</name>
<keyword evidence="14 20" id="KW-0449">Lipoprotein</keyword>
<dbReference type="PIRSF" id="PIRSF006268">
    <property type="entry name" value="ApbE"/>
    <property type="match status" value="1"/>
</dbReference>
<evidence type="ECO:0000256" key="8">
    <source>
        <dbReference type="ARBA" id="ARBA00022723"/>
    </source>
</evidence>
<dbReference type="FunFam" id="3.10.520.10:FF:000001">
    <property type="entry name" value="FAD:protein FMN transferase"/>
    <property type="match status" value="1"/>
</dbReference>
<evidence type="ECO:0000256" key="15">
    <source>
        <dbReference type="ARBA" id="ARBA00031306"/>
    </source>
</evidence>
<evidence type="ECO:0000256" key="5">
    <source>
        <dbReference type="ARBA" id="ARBA00022519"/>
    </source>
</evidence>
<protein>
    <recommendedName>
        <fullName evidence="3 18">FAD:protein FMN transferase</fullName>
        <ecNumber evidence="2 18">2.7.1.180</ecNumber>
    </recommendedName>
    <alternativeName>
        <fullName evidence="15 18">Flavin transferase</fullName>
    </alternativeName>
</protein>
<comment type="function">
    <text evidence="20">Flavin transferase that catalyzes the transfer of the FMN moiety of FAD and its covalent binding to the hydroxyl group of a threonine residue in a target flavoprotein.</text>
</comment>
<keyword evidence="8 18" id="KW-0479">Metal-binding</keyword>
<evidence type="ECO:0000256" key="10">
    <source>
        <dbReference type="ARBA" id="ARBA00022827"/>
    </source>
</evidence>
<keyword evidence="7 18" id="KW-0808">Transferase</keyword>
<comment type="subcellular location">
    <subcellularLocation>
        <location evidence="17 20">Cell inner membrane</location>
        <topology evidence="17 20">Lipid-anchor</topology>
        <orientation evidence="17 20">Periplasmic side</orientation>
    </subcellularLocation>
</comment>
<dbReference type="PANTHER" id="PTHR30040:SF2">
    <property type="entry name" value="FAD:PROTEIN FMN TRANSFERASE"/>
    <property type="match status" value="1"/>
</dbReference>
<comment type="catalytic activity">
    <reaction evidence="16 18 20">
        <text>L-threonyl-[protein] + FAD = FMN-L-threonyl-[protein] + AMP + H(+)</text>
        <dbReference type="Rhea" id="RHEA:36847"/>
        <dbReference type="Rhea" id="RHEA-COMP:11060"/>
        <dbReference type="Rhea" id="RHEA-COMP:11061"/>
        <dbReference type="ChEBI" id="CHEBI:15378"/>
        <dbReference type="ChEBI" id="CHEBI:30013"/>
        <dbReference type="ChEBI" id="CHEBI:57692"/>
        <dbReference type="ChEBI" id="CHEBI:74257"/>
        <dbReference type="ChEBI" id="CHEBI:456215"/>
        <dbReference type="EC" id="2.7.1.180"/>
    </reaction>
</comment>
<keyword evidence="5 20" id="KW-0997">Cell inner membrane</keyword>
<feature type="binding site" evidence="19">
    <location>
        <position position="300"/>
    </location>
    <ligand>
        <name>Mg(2+)</name>
        <dbReference type="ChEBI" id="CHEBI:18420"/>
    </ligand>
</feature>
<comment type="cofactor">
    <cofactor evidence="19">
        <name>Mg(2+)</name>
        <dbReference type="ChEBI" id="CHEBI:18420"/>
    </cofactor>
    <cofactor evidence="19">
        <name>Mn(2+)</name>
        <dbReference type="ChEBI" id="CHEBI:29035"/>
    </cofactor>
    <text evidence="19">Magnesium. Can also use manganese.</text>
</comment>
<gene>
    <name evidence="21" type="ORF">F0M18_19580</name>
</gene>
<evidence type="ECO:0000256" key="17">
    <source>
        <dbReference type="ARBA" id="ARBA00060485"/>
    </source>
</evidence>
<evidence type="ECO:0000256" key="7">
    <source>
        <dbReference type="ARBA" id="ARBA00022679"/>
    </source>
</evidence>
<evidence type="ECO:0000256" key="19">
    <source>
        <dbReference type="PIRSR" id="PIRSR006268-2"/>
    </source>
</evidence>
<dbReference type="AlphaFoldDB" id="A0A5B0WMC2"/>
<dbReference type="EMBL" id="VTUX01000011">
    <property type="protein sequence ID" value="KAA1188230.1"/>
    <property type="molecule type" value="Genomic_DNA"/>
</dbReference>
<keyword evidence="11 18" id="KW-0460">Magnesium</keyword>
<evidence type="ECO:0000256" key="4">
    <source>
        <dbReference type="ARBA" id="ARBA00022475"/>
    </source>
</evidence>
<feature type="binding site" evidence="19">
    <location>
        <position position="186"/>
    </location>
    <ligand>
        <name>Mg(2+)</name>
        <dbReference type="ChEBI" id="CHEBI:18420"/>
    </ligand>
</feature>
<evidence type="ECO:0000256" key="18">
    <source>
        <dbReference type="PIRNR" id="PIRNR006268"/>
    </source>
</evidence>
<keyword evidence="6 18" id="KW-0285">Flavoprotein</keyword>
<organism evidence="21 22">
    <name type="scientific">Pseudohalioglobus sediminis</name>
    <dbReference type="NCBI Taxonomy" id="2606449"/>
    <lineage>
        <taxon>Bacteria</taxon>
        <taxon>Pseudomonadati</taxon>
        <taxon>Pseudomonadota</taxon>
        <taxon>Gammaproteobacteria</taxon>
        <taxon>Cellvibrionales</taxon>
        <taxon>Halieaceae</taxon>
        <taxon>Pseudohalioglobus</taxon>
    </lineage>
</organism>
<dbReference type="InterPro" id="IPR003374">
    <property type="entry name" value="ApbE-like_sf"/>
</dbReference>
<dbReference type="GO" id="GO:0046872">
    <property type="term" value="F:metal ion binding"/>
    <property type="evidence" value="ECO:0007669"/>
    <property type="project" value="UniProtKB-UniRule"/>
</dbReference>
<reference evidence="21 22" key="1">
    <citation type="submission" date="2019-09" db="EMBL/GenBank/DDBJ databases">
        <authorList>
            <person name="Chen X.-Y."/>
        </authorList>
    </citation>
    <scope>NUCLEOTIDE SEQUENCE [LARGE SCALE GENOMIC DNA]</scope>
    <source>
        <strain evidence="21 22">NY5</strain>
    </source>
</reference>
<dbReference type="InterPro" id="IPR024932">
    <property type="entry name" value="ApbE"/>
</dbReference>